<dbReference type="EMBL" id="JBJXBP010000008">
    <property type="protein sequence ID" value="KAL3814702.1"/>
    <property type="molecule type" value="Genomic_DNA"/>
</dbReference>
<gene>
    <name evidence="1" type="ORF">ACJIZ3_015970</name>
</gene>
<protein>
    <recommendedName>
        <fullName evidence="3">2-(3-amino-3-carboxypropyl)histidine synthase subunit 2</fullName>
    </recommendedName>
</protein>
<evidence type="ECO:0008006" key="3">
    <source>
        <dbReference type="Google" id="ProtNLM"/>
    </source>
</evidence>
<sequence length="301" mass="33681">MDLEWNYEISRVADFIRKHNFTRVALQFPDEVLKDSMMVVKALRRELKSGVKLYVMADTTYGSCCVDEVGAAHVNAQCVIHYGHTCLSPTSSLPALFIFGKASVSATNCARNLLHYGVESQKPVLVLFGLEYAHAIPEIKEIFACNIAKIRESTSMSEPLYADVSGSVMSPAEASTPANQLGLVDSHIVIESLAEGTNKRYKIGGLIWRLPEGHKVEDYLLFWIGLDNPAFVNVVLTFNSCEIGITKYIGDMKKNSFCVKRGNKRTKSVNDSKWKLYMELVVILQSANEIQKKVMNKNQFK</sequence>
<dbReference type="Proteomes" id="UP001634393">
    <property type="component" value="Unassembled WGS sequence"/>
</dbReference>
<reference evidence="1 2" key="1">
    <citation type="submission" date="2024-12" db="EMBL/GenBank/DDBJ databases">
        <title>The unique morphological basis and parallel evolutionary history of personate flowers in Penstemon.</title>
        <authorList>
            <person name="Depatie T.H."/>
            <person name="Wessinger C.A."/>
        </authorList>
    </citation>
    <scope>NUCLEOTIDE SEQUENCE [LARGE SCALE GENOMIC DNA]</scope>
    <source>
        <strain evidence="1">WTNN_2</strain>
        <tissue evidence="1">Leaf</tissue>
    </source>
</reference>
<dbReference type="SFLD" id="SFLDS00032">
    <property type="entry name" value="Radical_SAM_3-amino-3-carboxyp"/>
    <property type="match status" value="1"/>
</dbReference>
<dbReference type="Pfam" id="PF01866">
    <property type="entry name" value="Diphthamide_syn"/>
    <property type="match status" value="1"/>
</dbReference>
<dbReference type="FunFam" id="3.40.50.11840:FF:000002">
    <property type="entry name" value="2-(3-amino-3-carboxypropyl)histidine synthase subunit 2"/>
    <property type="match status" value="1"/>
</dbReference>
<dbReference type="PANTHER" id="PTHR10762:SF2">
    <property type="entry name" value="2-(3-AMINO-3-CARBOXYPROPYL)HISTIDINE SYNTHASE SUBUNIT 2"/>
    <property type="match status" value="1"/>
</dbReference>
<dbReference type="InterPro" id="IPR042263">
    <property type="entry name" value="DPH1/DPH2_1"/>
</dbReference>
<accession>A0ABD3RRD5</accession>
<comment type="caution">
    <text evidence="1">The sequence shown here is derived from an EMBL/GenBank/DDBJ whole genome shotgun (WGS) entry which is preliminary data.</text>
</comment>
<dbReference type="AlphaFoldDB" id="A0ABD3RRD5"/>
<evidence type="ECO:0000313" key="2">
    <source>
        <dbReference type="Proteomes" id="UP001634393"/>
    </source>
</evidence>
<dbReference type="Gene3D" id="3.40.50.11840">
    <property type="entry name" value="Diphthamide synthesis DPH1/DPH2 domain 1"/>
    <property type="match status" value="1"/>
</dbReference>
<dbReference type="PANTHER" id="PTHR10762">
    <property type="entry name" value="DIPHTHAMIDE BIOSYNTHESIS PROTEIN"/>
    <property type="match status" value="1"/>
</dbReference>
<proteinExistence type="predicted"/>
<keyword evidence="2" id="KW-1185">Reference proteome</keyword>
<organism evidence="1 2">
    <name type="scientific">Penstemon smallii</name>
    <dbReference type="NCBI Taxonomy" id="265156"/>
    <lineage>
        <taxon>Eukaryota</taxon>
        <taxon>Viridiplantae</taxon>
        <taxon>Streptophyta</taxon>
        <taxon>Embryophyta</taxon>
        <taxon>Tracheophyta</taxon>
        <taxon>Spermatophyta</taxon>
        <taxon>Magnoliopsida</taxon>
        <taxon>eudicotyledons</taxon>
        <taxon>Gunneridae</taxon>
        <taxon>Pentapetalae</taxon>
        <taxon>asterids</taxon>
        <taxon>lamiids</taxon>
        <taxon>Lamiales</taxon>
        <taxon>Plantaginaceae</taxon>
        <taxon>Cheloneae</taxon>
        <taxon>Penstemon</taxon>
    </lineage>
</organism>
<evidence type="ECO:0000313" key="1">
    <source>
        <dbReference type="EMBL" id="KAL3814702.1"/>
    </source>
</evidence>
<dbReference type="NCBIfam" id="TIGR00322">
    <property type="entry name" value="diphth2_R"/>
    <property type="match status" value="1"/>
</dbReference>
<dbReference type="InterPro" id="IPR016435">
    <property type="entry name" value="DPH1/DPH2"/>
</dbReference>
<name>A0ABD3RRD5_9LAMI</name>